<accession>A0A4V3JCS1</accession>
<keyword evidence="1" id="KW-0472">Membrane</keyword>
<gene>
    <name evidence="2" type="ORF">EHO59_03585</name>
</gene>
<feature type="transmembrane region" description="Helical" evidence="1">
    <location>
        <begin position="83"/>
        <end position="107"/>
    </location>
</feature>
<organism evidence="2 3">
    <name type="scientific">Leptospira semungkisensis</name>
    <dbReference type="NCBI Taxonomy" id="2484985"/>
    <lineage>
        <taxon>Bacteria</taxon>
        <taxon>Pseudomonadati</taxon>
        <taxon>Spirochaetota</taxon>
        <taxon>Spirochaetia</taxon>
        <taxon>Leptospirales</taxon>
        <taxon>Leptospiraceae</taxon>
        <taxon>Leptospira</taxon>
    </lineage>
</organism>
<proteinExistence type="predicted"/>
<feature type="transmembrane region" description="Helical" evidence="1">
    <location>
        <begin position="155"/>
        <end position="177"/>
    </location>
</feature>
<dbReference type="OrthoDB" id="338195at2"/>
<sequence length="180" mass="20891">MSDTAEEQKKQILCRNCGSSILSDSEKCLFCGSYQQPGRLPFLKYLSESRIFRMGFLFPFSSLIAISVPIFNLFHPIPYADWSWIFILSFFLIAFTIFGFISERIFLNKVKGDAKDFREGFFEWQKNLYLKTPYLSFLGMFLFVCVPLLDWEGPIAFSASSSFIWTALLVFLLKILIPLF</sequence>
<dbReference type="Proteomes" id="UP000297453">
    <property type="component" value="Unassembled WGS sequence"/>
</dbReference>
<name>A0A4V3JCS1_9LEPT</name>
<evidence type="ECO:0008006" key="4">
    <source>
        <dbReference type="Google" id="ProtNLM"/>
    </source>
</evidence>
<reference evidence="2" key="1">
    <citation type="journal article" date="2019" name="PLoS Negl. Trop. Dis.">
        <title>Revisiting the worldwide diversity of Leptospira species in the environment.</title>
        <authorList>
            <person name="Vincent A.T."/>
            <person name="Schiettekatte O."/>
            <person name="Bourhy P."/>
            <person name="Veyrier F.J."/>
            <person name="Picardeau M."/>
        </authorList>
    </citation>
    <scope>NUCLEOTIDE SEQUENCE [LARGE SCALE GENOMIC DNA]</scope>
    <source>
        <strain evidence="2">SSS9</strain>
    </source>
</reference>
<protein>
    <recommendedName>
        <fullName evidence="4">Zinc ribbon domain-containing protein</fullName>
    </recommendedName>
</protein>
<feature type="transmembrane region" description="Helical" evidence="1">
    <location>
        <begin position="128"/>
        <end position="149"/>
    </location>
</feature>
<feature type="transmembrane region" description="Helical" evidence="1">
    <location>
        <begin position="51"/>
        <end position="71"/>
    </location>
</feature>
<dbReference type="RefSeq" id="WP_135584809.1">
    <property type="nucleotide sequence ID" value="NZ_RQEP01000005.1"/>
</dbReference>
<evidence type="ECO:0000313" key="2">
    <source>
        <dbReference type="EMBL" id="TGK07199.1"/>
    </source>
</evidence>
<evidence type="ECO:0000256" key="1">
    <source>
        <dbReference type="SAM" id="Phobius"/>
    </source>
</evidence>
<dbReference type="EMBL" id="RQEP01000005">
    <property type="protein sequence ID" value="TGK07199.1"/>
    <property type="molecule type" value="Genomic_DNA"/>
</dbReference>
<keyword evidence="3" id="KW-1185">Reference proteome</keyword>
<keyword evidence="1" id="KW-0812">Transmembrane</keyword>
<keyword evidence="1" id="KW-1133">Transmembrane helix</keyword>
<comment type="caution">
    <text evidence="2">The sequence shown here is derived from an EMBL/GenBank/DDBJ whole genome shotgun (WGS) entry which is preliminary data.</text>
</comment>
<dbReference type="AlphaFoldDB" id="A0A4V3JCS1"/>
<evidence type="ECO:0000313" key="3">
    <source>
        <dbReference type="Proteomes" id="UP000297453"/>
    </source>
</evidence>